<dbReference type="InterPro" id="IPR027417">
    <property type="entry name" value="P-loop_NTPase"/>
</dbReference>
<evidence type="ECO:0000313" key="7">
    <source>
        <dbReference type="Proteomes" id="UP000198929"/>
    </source>
</evidence>
<dbReference type="EMBL" id="FOGQ01000009">
    <property type="protein sequence ID" value="SES13517.1"/>
    <property type="molecule type" value="Genomic_DNA"/>
</dbReference>
<dbReference type="PANTHER" id="PTHR42794">
    <property type="entry name" value="HEMIN IMPORT ATP-BINDING PROTEIN HMUV"/>
    <property type="match status" value="1"/>
</dbReference>
<evidence type="ECO:0000256" key="1">
    <source>
        <dbReference type="ARBA" id="ARBA00022448"/>
    </source>
</evidence>
<keyword evidence="2" id="KW-0547">Nucleotide-binding</keyword>
<keyword evidence="3 6" id="KW-0067">ATP-binding</keyword>
<protein>
    <submittedName>
        <fullName evidence="6">Iron complex transport system ATP-binding protein</fullName>
    </submittedName>
</protein>
<gene>
    <name evidence="6" type="ORF">SAMN05661109_01952</name>
</gene>
<dbReference type="SUPFAM" id="SSF52540">
    <property type="entry name" value="P-loop containing nucleoside triphosphate hydrolases"/>
    <property type="match status" value="1"/>
</dbReference>
<dbReference type="GO" id="GO:0016887">
    <property type="term" value="F:ATP hydrolysis activity"/>
    <property type="evidence" value="ECO:0007669"/>
    <property type="project" value="InterPro"/>
</dbReference>
<dbReference type="AlphaFoldDB" id="A0A1H9UWT6"/>
<evidence type="ECO:0000256" key="2">
    <source>
        <dbReference type="ARBA" id="ARBA00022741"/>
    </source>
</evidence>
<dbReference type="NCBIfam" id="NF010068">
    <property type="entry name" value="PRK13548.1"/>
    <property type="match status" value="1"/>
</dbReference>
<evidence type="ECO:0000259" key="5">
    <source>
        <dbReference type="PROSITE" id="PS50893"/>
    </source>
</evidence>
<keyword evidence="7" id="KW-1185">Reference proteome</keyword>
<proteinExistence type="predicted"/>
<dbReference type="STRING" id="1121357.SAMN05661109_01952"/>
<dbReference type="InterPro" id="IPR003593">
    <property type="entry name" value="AAA+_ATPase"/>
</dbReference>
<evidence type="ECO:0000256" key="3">
    <source>
        <dbReference type="ARBA" id="ARBA00022840"/>
    </source>
</evidence>
<evidence type="ECO:0000313" key="6">
    <source>
        <dbReference type="EMBL" id="SES13517.1"/>
    </source>
</evidence>
<dbReference type="RefSeq" id="WP_092259671.1">
    <property type="nucleotide sequence ID" value="NZ_CP047199.1"/>
</dbReference>
<evidence type="ECO:0000256" key="4">
    <source>
        <dbReference type="ARBA" id="ARBA00022967"/>
    </source>
</evidence>
<dbReference type="Pfam" id="PF00005">
    <property type="entry name" value="ABC_tran"/>
    <property type="match status" value="1"/>
</dbReference>
<keyword evidence="4" id="KW-1278">Translocase</keyword>
<sequence>MTIRADNVTVRRGGRDLVHGASFTIPAGAITGVIGPNGAGKSTLLAVLSGDVRPQSGAAWFGDTPVLSLGPLELARRRAVMLQDVNIAFSFLVRDVVAMGRTPWSGTPHSLDDEATIDAALRIAQVEHLQDRDVMTLSGGERARTAFARVVAQRTPIVLLDEPTAAMDIAHQEHTMAVAKAMARTGTTVVMVVHDLQAAAAYCDYVVCLKQGNVVATGAVDEVLTQDILSQAYDWPIGVAPSAGGSLVISAQRGTVDAKNYDFKSLDPHHDWC</sequence>
<dbReference type="PANTHER" id="PTHR42794:SF1">
    <property type="entry name" value="HEMIN IMPORT ATP-BINDING PROTEIN HMUV"/>
    <property type="match status" value="1"/>
</dbReference>
<dbReference type="InterPro" id="IPR003439">
    <property type="entry name" value="ABC_transporter-like_ATP-bd"/>
</dbReference>
<dbReference type="Proteomes" id="UP000198929">
    <property type="component" value="Unassembled WGS sequence"/>
</dbReference>
<dbReference type="SMART" id="SM00382">
    <property type="entry name" value="AAA"/>
    <property type="match status" value="1"/>
</dbReference>
<feature type="domain" description="ABC transporter" evidence="5">
    <location>
        <begin position="3"/>
        <end position="236"/>
    </location>
</feature>
<organism evidence="6 7">
    <name type="scientific">Corynebacterium cystitidis DSM 20524</name>
    <dbReference type="NCBI Taxonomy" id="1121357"/>
    <lineage>
        <taxon>Bacteria</taxon>
        <taxon>Bacillati</taxon>
        <taxon>Actinomycetota</taxon>
        <taxon>Actinomycetes</taxon>
        <taxon>Mycobacteriales</taxon>
        <taxon>Corynebacteriaceae</taxon>
        <taxon>Corynebacterium</taxon>
    </lineage>
</organism>
<keyword evidence="1" id="KW-0813">Transport</keyword>
<accession>A0A1H9UWT6</accession>
<reference evidence="7" key="1">
    <citation type="submission" date="2016-10" db="EMBL/GenBank/DDBJ databases">
        <authorList>
            <person name="Varghese N."/>
            <person name="Submissions S."/>
        </authorList>
    </citation>
    <scope>NUCLEOTIDE SEQUENCE [LARGE SCALE GENOMIC DNA]</scope>
    <source>
        <strain evidence="7">DSM 20524</strain>
    </source>
</reference>
<name>A0A1H9UWT6_9CORY</name>
<dbReference type="Gene3D" id="3.40.50.300">
    <property type="entry name" value="P-loop containing nucleotide triphosphate hydrolases"/>
    <property type="match status" value="1"/>
</dbReference>
<dbReference type="PROSITE" id="PS50893">
    <property type="entry name" value="ABC_TRANSPORTER_2"/>
    <property type="match status" value="1"/>
</dbReference>
<dbReference type="GO" id="GO:0005524">
    <property type="term" value="F:ATP binding"/>
    <property type="evidence" value="ECO:0007669"/>
    <property type="project" value="UniProtKB-KW"/>
</dbReference>
<dbReference type="CDD" id="cd03214">
    <property type="entry name" value="ABC_Iron-Siderophores_B12_Hemin"/>
    <property type="match status" value="1"/>
</dbReference>